<proteinExistence type="predicted"/>
<dbReference type="AlphaFoldDB" id="A0A0E9QSQ7"/>
<sequence length="38" mass="4230">MSVMICMSSLSISQTHALLGSISLWMWSCTLSTFNCRC</sequence>
<reference evidence="1" key="1">
    <citation type="submission" date="2014-11" db="EMBL/GenBank/DDBJ databases">
        <authorList>
            <person name="Amaro Gonzalez C."/>
        </authorList>
    </citation>
    <scope>NUCLEOTIDE SEQUENCE</scope>
</reference>
<protein>
    <submittedName>
        <fullName evidence="1">Uncharacterized protein</fullName>
    </submittedName>
</protein>
<dbReference type="EMBL" id="GBXM01089297">
    <property type="protein sequence ID" value="JAH19280.1"/>
    <property type="molecule type" value="Transcribed_RNA"/>
</dbReference>
<evidence type="ECO:0000313" key="1">
    <source>
        <dbReference type="EMBL" id="JAH19280.1"/>
    </source>
</evidence>
<organism evidence="1">
    <name type="scientific">Anguilla anguilla</name>
    <name type="common">European freshwater eel</name>
    <name type="synonym">Muraena anguilla</name>
    <dbReference type="NCBI Taxonomy" id="7936"/>
    <lineage>
        <taxon>Eukaryota</taxon>
        <taxon>Metazoa</taxon>
        <taxon>Chordata</taxon>
        <taxon>Craniata</taxon>
        <taxon>Vertebrata</taxon>
        <taxon>Euteleostomi</taxon>
        <taxon>Actinopterygii</taxon>
        <taxon>Neopterygii</taxon>
        <taxon>Teleostei</taxon>
        <taxon>Anguilliformes</taxon>
        <taxon>Anguillidae</taxon>
        <taxon>Anguilla</taxon>
    </lineage>
</organism>
<name>A0A0E9QSQ7_ANGAN</name>
<accession>A0A0E9QSQ7</accession>
<reference evidence="1" key="2">
    <citation type="journal article" date="2015" name="Fish Shellfish Immunol.">
        <title>Early steps in the European eel (Anguilla anguilla)-Vibrio vulnificus interaction in the gills: Role of the RtxA13 toxin.</title>
        <authorList>
            <person name="Callol A."/>
            <person name="Pajuelo D."/>
            <person name="Ebbesson L."/>
            <person name="Teles M."/>
            <person name="MacKenzie S."/>
            <person name="Amaro C."/>
        </authorList>
    </citation>
    <scope>NUCLEOTIDE SEQUENCE</scope>
</reference>